<accession>A0A448X5Y8</accession>
<dbReference type="SUPFAM" id="SSF81383">
    <property type="entry name" value="F-box domain"/>
    <property type="match status" value="1"/>
</dbReference>
<dbReference type="Gene3D" id="1.20.1280.50">
    <property type="match status" value="1"/>
</dbReference>
<proteinExistence type="predicted"/>
<sequence length="139" mass="15054">MAEAILSQLDSRSLLSVERVSRGWQWAVARHQLWRKLLLYRLKTDPVWRSLAERRGWLEVVQSAGAGCGNGGSCGVERSGFWDSCGDVSCLPLALERRRAALGLRQRLADFPLLSEQSPGTTGASGDCGGGKSLSANLP</sequence>
<feature type="domain" description="F-box" evidence="2">
    <location>
        <begin position="1"/>
        <end position="37"/>
    </location>
</feature>
<comment type="caution">
    <text evidence="3">The sequence shown here is derived from an EMBL/GenBank/DDBJ whole genome shotgun (WGS) entry which is preliminary data.</text>
</comment>
<evidence type="ECO:0000313" key="4">
    <source>
        <dbReference type="Proteomes" id="UP000784294"/>
    </source>
</evidence>
<feature type="region of interest" description="Disordered" evidence="1">
    <location>
        <begin position="116"/>
        <end position="139"/>
    </location>
</feature>
<evidence type="ECO:0000313" key="3">
    <source>
        <dbReference type="EMBL" id="VEL28937.1"/>
    </source>
</evidence>
<dbReference type="InterPro" id="IPR001810">
    <property type="entry name" value="F-box_dom"/>
</dbReference>
<dbReference type="Proteomes" id="UP000784294">
    <property type="component" value="Unassembled WGS sequence"/>
</dbReference>
<protein>
    <recommendedName>
        <fullName evidence="2">F-box domain-containing protein</fullName>
    </recommendedName>
</protein>
<dbReference type="PROSITE" id="PS50181">
    <property type="entry name" value="FBOX"/>
    <property type="match status" value="1"/>
</dbReference>
<gene>
    <name evidence="3" type="ORF">PXEA_LOCUS22377</name>
</gene>
<organism evidence="3 4">
    <name type="scientific">Protopolystoma xenopodis</name>
    <dbReference type="NCBI Taxonomy" id="117903"/>
    <lineage>
        <taxon>Eukaryota</taxon>
        <taxon>Metazoa</taxon>
        <taxon>Spiralia</taxon>
        <taxon>Lophotrochozoa</taxon>
        <taxon>Platyhelminthes</taxon>
        <taxon>Monogenea</taxon>
        <taxon>Polyopisthocotylea</taxon>
        <taxon>Polystomatidea</taxon>
        <taxon>Polystomatidae</taxon>
        <taxon>Protopolystoma</taxon>
    </lineage>
</organism>
<dbReference type="Pfam" id="PF12937">
    <property type="entry name" value="F-box-like"/>
    <property type="match status" value="1"/>
</dbReference>
<name>A0A448X5Y8_9PLAT</name>
<dbReference type="OrthoDB" id="19711at2759"/>
<reference evidence="3" key="1">
    <citation type="submission" date="2018-11" db="EMBL/GenBank/DDBJ databases">
        <authorList>
            <consortium name="Pathogen Informatics"/>
        </authorList>
    </citation>
    <scope>NUCLEOTIDE SEQUENCE</scope>
</reference>
<dbReference type="AlphaFoldDB" id="A0A448X5Y8"/>
<dbReference type="EMBL" id="CAAALY010098850">
    <property type="protein sequence ID" value="VEL28937.1"/>
    <property type="molecule type" value="Genomic_DNA"/>
</dbReference>
<dbReference type="InterPro" id="IPR036047">
    <property type="entry name" value="F-box-like_dom_sf"/>
</dbReference>
<keyword evidence="4" id="KW-1185">Reference proteome</keyword>
<evidence type="ECO:0000256" key="1">
    <source>
        <dbReference type="SAM" id="MobiDB-lite"/>
    </source>
</evidence>
<evidence type="ECO:0000259" key="2">
    <source>
        <dbReference type="PROSITE" id="PS50181"/>
    </source>
</evidence>